<evidence type="ECO:0000313" key="3">
    <source>
        <dbReference type="Proteomes" id="UP001174936"/>
    </source>
</evidence>
<reference evidence="2" key="1">
    <citation type="submission" date="2023-06" db="EMBL/GenBank/DDBJ databases">
        <title>Genome-scale phylogeny and comparative genomics of the fungal order Sordariales.</title>
        <authorList>
            <consortium name="Lawrence Berkeley National Laboratory"/>
            <person name="Hensen N."/>
            <person name="Bonometti L."/>
            <person name="Westerberg I."/>
            <person name="Brannstrom I.O."/>
            <person name="Guillou S."/>
            <person name="Cros-Aarteil S."/>
            <person name="Calhoun S."/>
            <person name="Haridas S."/>
            <person name="Kuo A."/>
            <person name="Mondo S."/>
            <person name="Pangilinan J."/>
            <person name="Riley R."/>
            <person name="Labutti K."/>
            <person name="Andreopoulos B."/>
            <person name="Lipzen A."/>
            <person name="Chen C."/>
            <person name="Yanf M."/>
            <person name="Daum C."/>
            <person name="Ng V."/>
            <person name="Clum A."/>
            <person name="Steindorff A."/>
            <person name="Ohm R."/>
            <person name="Martin F."/>
            <person name="Silar P."/>
            <person name="Natvig D."/>
            <person name="Lalanne C."/>
            <person name="Gautier V."/>
            <person name="Ament-Velasquez S.L."/>
            <person name="Kruys A."/>
            <person name="Hutchinson M.I."/>
            <person name="Powell A.J."/>
            <person name="Barry K."/>
            <person name="Miller A.N."/>
            <person name="Grigoriev I.V."/>
            <person name="Debuchy R."/>
            <person name="Gladieux P."/>
            <person name="Thoren M.H."/>
            <person name="Johannesson H."/>
        </authorList>
    </citation>
    <scope>NUCLEOTIDE SEQUENCE</scope>
    <source>
        <strain evidence="2">SMH2532-1</strain>
    </source>
</reference>
<sequence length="576" mass="64375">MIAATGACDDTIHKTSFSYQPLDETKREIRLLTICDPKKRACTSRLIHCEINHVSLNDRPSYKAVSYVWGDPDAARPIIVNSALWHVAENLYQFLCQFQYQESVGPLWIDALCINQEDVKEKSLQVQRMKGVYDQSSEVLAWLGICTNGTCMDIGHGAHPGFAHLDRLGGGEIAQSSIFSFNSEDYHPGGRATVWLESELVDDRTDLTAISEVFEHPIFTRAWCLQELAQPSLTLVWGNHTLNGRNLFAIWEVLYQYMSVRLPPSAMRRPASWNRLRLALKGASSAVSAMRPGRRSRTLVQWVVTTQYYVYTTDPRDRIFAFLGLASDNMGIVADYSLGCVEAYKHVARAIFEASGLSRLLFYARSMLKNQPGLPSFVPDWSVQTRPFQVWYYPSHTRSLFKAAVADGIVAVLDPAVTKLKVRGFVIDRVSNTTRQHNIAGEGLVVRIHKTNQWISDLEDVARPVLDSCCNETTRDLFRDRVMNTVLSTSFSPLWSKDDGGAALASECYRIVRKFATREELPMQLLEGELTADELQCLAGGLRFEAAARSSGMKGFVTEGGFVGVANPPVEVGDLV</sequence>
<dbReference type="InterPro" id="IPR052895">
    <property type="entry name" value="HetReg/Transcr_Mod"/>
</dbReference>
<evidence type="ECO:0000259" key="1">
    <source>
        <dbReference type="Pfam" id="PF06985"/>
    </source>
</evidence>
<name>A0AA39XR18_9PEZI</name>
<feature type="non-terminal residue" evidence="2">
    <location>
        <position position="576"/>
    </location>
</feature>
<keyword evidence="3" id="KW-1185">Reference proteome</keyword>
<dbReference type="Proteomes" id="UP001174936">
    <property type="component" value="Unassembled WGS sequence"/>
</dbReference>
<dbReference type="PANTHER" id="PTHR24148:SF73">
    <property type="entry name" value="HET DOMAIN PROTEIN (AFU_ORTHOLOGUE AFUA_8G01020)"/>
    <property type="match status" value="1"/>
</dbReference>
<protein>
    <submittedName>
        <fullName evidence="2">Heterokaryon incompatibility protein-domain-containing protein</fullName>
    </submittedName>
</protein>
<dbReference type="EMBL" id="JAULSV010000007">
    <property type="protein sequence ID" value="KAK0638638.1"/>
    <property type="molecule type" value="Genomic_DNA"/>
</dbReference>
<organism evidence="2 3">
    <name type="scientific">Cercophora newfieldiana</name>
    <dbReference type="NCBI Taxonomy" id="92897"/>
    <lineage>
        <taxon>Eukaryota</taxon>
        <taxon>Fungi</taxon>
        <taxon>Dikarya</taxon>
        <taxon>Ascomycota</taxon>
        <taxon>Pezizomycotina</taxon>
        <taxon>Sordariomycetes</taxon>
        <taxon>Sordariomycetidae</taxon>
        <taxon>Sordariales</taxon>
        <taxon>Lasiosphaeriaceae</taxon>
        <taxon>Cercophora</taxon>
    </lineage>
</organism>
<feature type="domain" description="Heterokaryon incompatibility" evidence="1">
    <location>
        <begin position="62"/>
        <end position="227"/>
    </location>
</feature>
<gene>
    <name evidence="2" type="ORF">B0T16DRAFT_449578</name>
</gene>
<comment type="caution">
    <text evidence="2">The sequence shown here is derived from an EMBL/GenBank/DDBJ whole genome shotgun (WGS) entry which is preliminary data.</text>
</comment>
<dbReference type="InterPro" id="IPR010730">
    <property type="entry name" value="HET"/>
</dbReference>
<proteinExistence type="predicted"/>
<evidence type="ECO:0000313" key="2">
    <source>
        <dbReference type="EMBL" id="KAK0638638.1"/>
    </source>
</evidence>
<dbReference type="PANTHER" id="PTHR24148">
    <property type="entry name" value="ANKYRIN REPEAT DOMAIN-CONTAINING PROTEIN 39 HOMOLOG-RELATED"/>
    <property type="match status" value="1"/>
</dbReference>
<accession>A0AA39XR18</accession>
<dbReference type="AlphaFoldDB" id="A0AA39XR18"/>
<dbReference type="Pfam" id="PF06985">
    <property type="entry name" value="HET"/>
    <property type="match status" value="1"/>
</dbReference>